<dbReference type="Gene3D" id="3.20.20.80">
    <property type="entry name" value="Glycosidases"/>
    <property type="match status" value="1"/>
</dbReference>
<dbReference type="InterPro" id="IPR006102">
    <property type="entry name" value="Ig-like_GH2"/>
</dbReference>
<dbReference type="InterPro" id="IPR006103">
    <property type="entry name" value="Glyco_hydro_2_cat"/>
</dbReference>
<dbReference type="Gene3D" id="2.60.40.10">
    <property type="entry name" value="Immunoglobulins"/>
    <property type="match status" value="1"/>
</dbReference>
<dbReference type="PANTHER" id="PTHR42732:SF2">
    <property type="entry name" value="BETA-MANNOSIDASE"/>
    <property type="match status" value="1"/>
</dbReference>
<dbReference type="GO" id="GO:0004553">
    <property type="term" value="F:hydrolase activity, hydrolyzing O-glycosyl compounds"/>
    <property type="evidence" value="ECO:0007669"/>
    <property type="project" value="InterPro"/>
</dbReference>
<feature type="domain" description="Glycoside hydrolase family 2 catalytic" evidence="6">
    <location>
        <begin position="349"/>
        <end position="464"/>
    </location>
</feature>
<dbReference type="PANTHER" id="PTHR42732">
    <property type="entry name" value="BETA-GALACTOSIDASE"/>
    <property type="match status" value="1"/>
</dbReference>
<evidence type="ECO:0000256" key="4">
    <source>
        <dbReference type="SAM" id="SignalP"/>
    </source>
</evidence>
<dbReference type="HOGENOM" id="CLU_009935_3_1_10"/>
<dbReference type="SUPFAM" id="SSF49303">
    <property type="entry name" value="beta-Galactosidase/glucuronidase domain"/>
    <property type="match status" value="1"/>
</dbReference>
<sequence>MLKKTLLGVVAMFWLVVNANAQQWTPKQAPLMTKFAKDVDPEHVLPEYPRPQMVREKWKNLNGLWQFQPGTWQNEPYPKGKLARNILVPFAVESALSGVQEVHERIWYRREFSLPADWKGQRILLHFGAVDYEATVYINDRPVGKHEGGYDPFTFDITDHLTSGKTQTVTVKVWDPTTREGFPRGKQALNQEGIMYTSVTGIWQTVWLEPVPEKRIVDFEMVPDIDQAELNLSVEATGGRFLTYTATVKDGDRVVATVESDPMKPTAIAIENQKLWSPDNPFLYDMTITLKDGDEVVDVVDTYFGMRKISVEQEGEFQRLYLNNAFVFQMGPLDQGYWPDGLYTAPTDEALRYDLEKTKELGFNMTRKHIKVEPQRWYYWADKLGLLVWQDMPSPNSYTFATPEPDKEAFTRELMRMVETHKNAPSIVMWVIFNESQAQHDTERYAALVKGMDPSRVVNEASGGTNHGAADVADAHSYPPPAYAQSPYQATVCGEYGGIGYQLDDHIWNPDDLMQYVTINSEEEYVAMYDEFADMLVEFKTNQGMSAAVYTEITDVEIELNGIMTYDRVMKVDPQKIARINEKIIADKSYVYPLVPTAKEQNIDWQYTFSKPSDQWKESDYDAEGWHEGRGGFGSQGTPGAINGTTWEGDEIWLRRTFELGDINKIDKDNLRLRIHHDDACVVYINGVKAAELNGWTSSYTNAAISDAAKKALRSGANTMAIYCQQDQGGQYIDAGLSIATGNKALSAKTLDSVVKE</sequence>
<feature type="domain" description="Glycoside hydrolase family 2 immunoglobulin-like beta-sandwich" evidence="5">
    <location>
        <begin position="215"/>
        <end position="307"/>
    </location>
</feature>
<evidence type="ECO:0000313" key="9">
    <source>
        <dbReference type="Proteomes" id="UP000010796"/>
    </source>
</evidence>
<dbReference type="InterPro" id="IPR036156">
    <property type="entry name" value="Beta-gal/glucu_dom_sf"/>
</dbReference>
<protein>
    <submittedName>
        <fullName evidence="8">Beta-galactosidase/beta-glucuronidase</fullName>
    </submittedName>
</protein>
<name>L0G0Y0_ECHVK</name>
<reference evidence="9" key="1">
    <citation type="submission" date="2012-02" db="EMBL/GenBank/DDBJ databases">
        <title>The complete genome of Echinicola vietnamensis DSM 17526.</title>
        <authorList>
            <person name="Lucas S."/>
            <person name="Copeland A."/>
            <person name="Lapidus A."/>
            <person name="Glavina del Rio T."/>
            <person name="Dalin E."/>
            <person name="Tice H."/>
            <person name="Bruce D."/>
            <person name="Goodwin L."/>
            <person name="Pitluck S."/>
            <person name="Peters L."/>
            <person name="Ovchinnikova G."/>
            <person name="Teshima H."/>
            <person name="Kyrpides N."/>
            <person name="Mavromatis K."/>
            <person name="Ivanova N."/>
            <person name="Brettin T."/>
            <person name="Detter J.C."/>
            <person name="Han C."/>
            <person name="Larimer F."/>
            <person name="Land M."/>
            <person name="Hauser L."/>
            <person name="Markowitz V."/>
            <person name="Cheng J.-F."/>
            <person name="Hugenholtz P."/>
            <person name="Woyke T."/>
            <person name="Wu D."/>
            <person name="Brambilla E."/>
            <person name="Klenk H.-P."/>
            <person name="Eisen J.A."/>
        </authorList>
    </citation>
    <scope>NUCLEOTIDE SEQUENCE [LARGE SCALE GENOMIC DNA]</scope>
    <source>
        <strain evidence="9">DSM 17526 / LMG 23754 / KMM 6221</strain>
    </source>
</reference>
<dbReference type="Gene3D" id="2.60.120.260">
    <property type="entry name" value="Galactose-binding domain-like"/>
    <property type="match status" value="2"/>
</dbReference>
<dbReference type="STRING" id="926556.Echvi_2718"/>
<dbReference type="RefSeq" id="WP_015266511.1">
    <property type="nucleotide sequence ID" value="NC_019904.1"/>
</dbReference>
<dbReference type="InterPro" id="IPR051913">
    <property type="entry name" value="GH2_Domain-Containing"/>
</dbReference>
<accession>L0G0Y0</accession>
<keyword evidence="2" id="KW-0378">Hydrolase</keyword>
<comment type="similarity">
    <text evidence="1">Belongs to the glycosyl hydrolase 2 family.</text>
</comment>
<evidence type="ECO:0000256" key="3">
    <source>
        <dbReference type="ARBA" id="ARBA00023295"/>
    </source>
</evidence>
<organism evidence="8 9">
    <name type="scientific">Echinicola vietnamensis (strain DSM 17526 / LMG 23754 / KMM 6221)</name>
    <dbReference type="NCBI Taxonomy" id="926556"/>
    <lineage>
        <taxon>Bacteria</taxon>
        <taxon>Pseudomonadati</taxon>
        <taxon>Bacteroidota</taxon>
        <taxon>Cytophagia</taxon>
        <taxon>Cytophagales</taxon>
        <taxon>Cyclobacteriaceae</taxon>
        <taxon>Echinicola</taxon>
    </lineage>
</organism>
<dbReference type="SUPFAM" id="SSF51445">
    <property type="entry name" value="(Trans)glycosidases"/>
    <property type="match status" value="1"/>
</dbReference>
<gene>
    <name evidence="8" type="ordered locus">Echvi_2718</name>
</gene>
<dbReference type="Pfam" id="PF02836">
    <property type="entry name" value="Glyco_hydro_2_C"/>
    <property type="match status" value="1"/>
</dbReference>
<dbReference type="EMBL" id="CP003346">
    <property type="protein sequence ID" value="AGA78958.1"/>
    <property type="molecule type" value="Genomic_DNA"/>
</dbReference>
<feature type="signal peptide" evidence="4">
    <location>
        <begin position="1"/>
        <end position="21"/>
    </location>
</feature>
<dbReference type="InterPro" id="IPR008979">
    <property type="entry name" value="Galactose-bd-like_sf"/>
</dbReference>
<dbReference type="Proteomes" id="UP000010796">
    <property type="component" value="Chromosome"/>
</dbReference>
<evidence type="ECO:0000313" key="8">
    <source>
        <dbReference type="EMBL" id="AGA78958.1"/>
    </source>
</evidence>
<dbReference type="AlphaFoldDB" id="L0G0Y0"/>
<feature type="domain" description="Glycosyl hydrolases family 2 sugar binding" evidence="7">
    <location>
        <begin position="69"/>
        <end position="175"/>
    </location>
</feature>
<dbReference type="Pfam" id="PF02837">
    <property type="entry name" value="Glyco_hydro_2_N"/>
    <property type="match status" value="1"/>
</dbReference>
<proteinExistence type="inferred from homology"/>
<keyword evidence="9" id="KW-1185">Reference proteome</keyword>
<keyword evidence="3" id="KW-0326">Glycosidase</keyword>
<evidence type="ECO:0000259" key="7">
    <source>
        <dbReference type="Pfam" id="PF02837"/>
    </source>
</evidence>
<evidence type="ECO:0000259" key="6">
    <source>
        <dbReference type="Pfam" id="PF02836"/>
    </source>
</evidence>
<dbReference type="SUPFAM" id="SSF49785">
    <property type="entry name" value="Galactose-binding domain-like"/>
    <property type="match status" value="2"/>
</dbReference>
<feature type="chain" id="PRO_5003942196" evidence="4">
    <location>
        <begin position="22"/>
        <end position="757"/>
    </location>
</feature>
<dbReference type="eggNOG" id="COG3250">
    <property type="taxonomic scope" value="Bacteria"/>
</dbReference>
<dbReference type="InterPro" id="IPR017853">
    <property type="entry name" value="GH"/>
</dbReference>
<dbReference type="OrthoDB" id="9801077at2"/>
<evidence type="ECO:0000256" key="2">
    <source>
        <dbReference type="ARBA" id="ARBA00022801"/>
    </source>
</evidence>
<dbReference type="InterPro" id="IPR006104">
    <property type="entry name" value="Glyco_hydro_2_N"/>
</dbReference>
<dbReference type="GO" id="GO:0005975">
    <property type="term" value="P:carbohydrate metabolic process"/>
    <property type="evidence" value="ECO:0007669"/>
    <property type="project" value="InterPro"/>
</dbReference>
<evidence type="ECO:0000256" key="1">
    <source>
        <dbReference type="ARBA" id="ARBA00007401"/>
    </source>
</evidence>
<dbReference type="PATRIC" id="fig|926556.3.peg.2868"/>
<evidence type="ECO:0000259" key="5">
    <source>
        <dbReference type="Pfam" id="PF00703"/>
    </source>
</evidence>
<keyword evidence="4" id="KW-0732">Signal</keyword>
<dbReference type="Pfam" id="PF00703">
    <property type="entry name" value="Glyco_hydro_2"/>
    <property type="match status" value="1"/>
</dbReference>
<dbReference type="InterPro" id="IPR013783">
    <property type="entry name" value="Ig-like_fold"/>
</dbReference>
<dbReference type="KEGG" id="evi:Echvi_2718"/>